<organism evidence="1 2">
    <name type="scientific">Handelsmanbacteria sp. (strain RIFCSPLOWO2_12_FULL_64_10)</name>
    <dbReference type="NCBI Taxonomy" id="1817868"/>
    <lineage>
        <taxon>Bacteria</taxon>
        <taxon>Candidatus Handelsmaniibacteriota</taxon>
    </lineage>
</organism>
<dbReference type="AlphaFoldDB" id="A0A1F6CSV7"/>
<evidence type="ECO:0000313" key="2">
    <source>
        <dbReference type="Proteomes" id="UP000178606"/>
    </source>
</evidence>
<dbReference type="SUPFAM" id="SSF51197">
    <property type="entry name" value="Clavaminate synthase-like"/>
    <property type="match status" value="1"/>
</dbReference>
<sequence length="281" mass="32394">MGVSTRMPVPLTEEQRLFFDTQGYLMVENALEGDQLVRVQEAFYRVEEETREEWQRTIAEDPAFKPYGLGPTAHVVEPIVTHGDVFLDLLEHPRTIPIAEAFLGPDIQMIDNALHVKPAGAKSHTRWHKDAKTWFYPPEEWSEEDRKMWERIRACETPFFKIKVFFFVEDVDEETAPFSVAPGTHKLDVDKVPQYDDLTDMPNHVKLVGRAGAAVLWNGNIWHTAMDNVGAKARRMLLYNYTHFGMKQYSPCVPTEAFTAYVQNRSPLCRQLLGLERMPRA</sequence>
<evidence type="ECO:0008006" key="3">
    <source>
        <dbReference type="Google" id="ProtNLM"/>
    </source>
</evidence>
<name>A0A1F6CSV7_HANXR</name>
<dbReference type="PANTHER" id="PTHR20883">
    <property type="entry name" value="PHYTANOYL-COA DIOXYGENASE DOMAIN CONTAINING 1"/>
    <property type="match status" value="1"/>
</dbReference>
<dbReference type="Pfam" id="PF05721">
    <property type="entry name" value="PhyH"/>
    <property type="match status" value="1"/>
</dbReference>
<dbReference type="Proteomes" id="UP000178606">
    <property type="component" value="Unassembled WGS sequence"/>
</dbReference>
<evidence type="ECO:0000313" key="1">
    <source>
        <dbReference type="EMBL" id="OGG52234.1"/>
    </source>
</evidence>
<dbReference type="GO" id="GO:0005506">
    <property type="term" value="F:iron ion binding"/>
    <property type="evidence" value="ECO:0007669"/>
    <property type="project" value="UniProtKB-ARBA"/>
</dbReference>
<dbReference type="GO" id="GO:0016706">
    <property type="term" value="F:2-oxoglutarate-dependent dioxygenase activity"/>
    <property type="evidence" value="ECO:0007669"/>
    <property type="project" value="UniProtKB-ARBA"/>
</dbReference>
<dbReference type="InterPro" id="IPR008775">
    <property type="entry name" value="Phytyl_CoA_dOase-like"/>
</dbReference>
<accession>A0A1F6CSV7</accession>
<dbReference type="Gene3D" id="2.60.120.620">
    <property type="entry name" value="q2cbj1_9rhob like domain"/>
    <property type="match status" value="1"/>
</dbReference>
<reference evidence="1 2" key="1">
    <citation type="journal article" date="2016" name="Nat. Commun.">
        <title>Thousands of microbial genomes shed light on interconnected biogeochemical processes in an aquifer system.</title>
        <authorList>
            <person name="Anantharaman K."/>
            <person name="Brown C.T."/>
            <person name="Hug L.A."/>
            <person name="Sharon I."/>
            <person name="Castelle C.J."/>
            <person name="Probst A.J."/>
            <person name="Thomas B.C."/>
            <person name="Singh A."/>
            <person name="Wilkins M.J."/>
            <person name="Karaoz U."/>
            <person name="Brodie E.L."/>
            <person name="Williams K.H."/>
            <person name="Hubbard S.S."/>
            <person name="Banfield J.F."/>
        </authorList>
    </citation>
    <scope>NUCLEOTIDE SEQUENCE [LARGE SCALE GENOMIC DNA]</scope>
    <source>
        <strain evidence="2">RIFCSPLOWO2_12_FULL_64_10</strain>
    </source>
</reference>
<gene>
    <name evidence="1" type="ORF">A3F84_06615</name>
</gene>
<protein>
    <recommendedName>
        <fullName evidence="3">Phytanoyl-CoA dioxygenase</fullName>
    </recommendedName>
</protein>
<proteinExistence type="predicted"/>
<comment type="caution">
    <text evidence="1">The sequence shown here is derived from an EMBL/GenBank/DDBJ whole genome shotgun (WGS) entry which is preliminary data.</text>
</comment>
<dbReference type="EMBL" id="MFKF01000151">
    <property type="protein sequence ID" value="OGG52234.1"/>
    <property type="molecule type" value="Genomic_DNA"/>
</dbReference>
<dbReference type="PANTHER" id="PTHR20883:SF48">
    <property type="entry name" value="ECTOINE DIOXYGENASE"/>
    <property type="match status" value="1"/>
</dbReference>